<reference evidence="4" key="1">
    <citation type="submission" date="2022-11" db="EMBL/GenBank/DDBJ databases">
        <authorList>
            <person name="Graham C."/>
            <person name="Newman J.D."/>
        </authorList>
    </citation>
    <scope>NUCLEOTIDE SEQUENCE</scope>
    <source>
        <strain evidence="4">DSM 19486</strain>
    </source>
</reference>
<dbReference type="PROSITE" id="PS00194">
    <property type="entry name" value="THIOREDOXIN_1"/>
    <property type="match status" value="1"/>
</dbReference>
<name>A0A9X3D9J9_9SPHI</name>
<dbReference type="PROSITE" id="PS51352">
    <property type="entry name" value="THIOREDOXIN_2"/>
    <property type="match status" value="1"/>
</dbReference>
<dbReference type="PANTHER" id="PTHR42852:SF17">
    <property type="entry name" value="THIOREDOXIN-LIKE PROTEIN HI_1115"/>
    <property type="match status" value="1"/>
</dbReference>
<dbReference type="PANTHER" id="PTHR42852">
    <property type="entry name" value="THIOL:DISULFIDE INTERCHANGE PROTEIN DSBE"/>
    <property type="match status" value="1"/>
</dbReference>
<dbReference type="InterPro" id="IPR000866">
    <property type="entry name" value="AhpC/TSA"/>
</dbReference>
<dbReference type="RefSeq" id="WP_266268380.1">
    <property type="nucleotide sequence ID" value="NZ_JAPJUH010000001.1"/>
</dbReference>
<dbReference type="Gene3D" id="3.40.30.10">
    <property type="entry name" value="Glutaredoxin"/>
    <property type="match status" value="1"/>
</dbReference>
<evidence type="ECO:0000259" key="3">
    <source>
        <dbReference type="PROSITE" id="PS51352"/>
    </source>
</evidence>
<organism evidence="4 5">
    <name type="scientific">Pedobacter agri</name>
    <dbReference type="NCBI Taxonomy" id="454586"/>
    <lineage>
        <taxon>Bacteria</taxon>
        <taxon>Pseudomonadati</taxon>
        <taxon>Bacteroidota</taxon>
        <taxon>Sphingobacteriia</taxon>
        <taxon>Sphingobacteriales</taxon>
        <taxon>Sphingobacteriaceae</taxon>
        <taxon>Pedobacter</taxon>
    </lineage>
</organism>
<dbReference type="InterPro" id="IPR036249">
    <property type="entry name" value="Thioredoxin-like_sf"/>
</dbReference>
<evidence type="ECO:0000313" key="4">
    <source>
        <dbReference type="EMBL" id="MCX3263417.1"/>
    </source>
</evidence>
<dbReference type="InterPro" id="IPR050553">
    <property type="entry name" value="Thioredoxin_ResA/DsbE_sf"/>
</dbReference>
<keyword evidence="2" id="KW-0732">Signal</keyword>
<dbReference type="GO" id="GO:0006950">
    <property type="term" value="P:response to stress"/>
    <property type="evidence" value="ECO:0007669"/>
    <property type="project" value="UniProtKB-ARBA"/>
</dbReference>
<evidence type="ECO:0000313" key="5">
    <source>
        <dbReference type="Proteomes" id="UP001142592"/>
    </source>
</evidence>
<keyword evidence="1" id="KW-0676">Redox-active center</keyword>
<dbReference type="GO" id="GO:0016209">
    <property type="term" value="F:antioxidant activity"/>
    <property type="evidence" value="ECO:0007669"/>
    <property type="project" value="InterPro"/>
</dbReference>
<sequence length="639" mass="71411">MKPLKLLFLLIIFAGVVNAQGVKFSPEKPAAGSKVTFTYQPKGTNLQNLTDIKCSSYTFFSSANPKAAKIELVKDGELYKGEITTSDSTTLVGLAFSSGDQKDEAPEGYIIRYTKAGKISPETFINEAFLYGLAGNYYLGLTLDPEKSASLYKQAFALKPELKKKNLSSYLSMEYKVDKEEGTKLINETIKNLANIKDPKEEDLVATTSLYTLLKRKPQADSVKAITLKKFPAGNYAYGQDMNSLYTTKDFSLQEQKANELIAKYKFDLTKKADQNKMNSVYNILASAASKAKNYEKFELYANKIDSKLSRAGLYNSFAWPSAEKKENIELATKLSKESLALVEQAKNDEKPASYNKKEDYLKTLDRTWGMYADTYALLQYHQGNFKEALSLQEKAIELSGPSPDGSGRLVTYLIKNGQDEKAYVEAEKLFKDGKASDSLKREFKMLYTKLKKPGTYETYASNLEKEALEKAKAEWTKKMINIPAPAFSLVNLKGEKVSLSDFKGKVVILDYWATWCGPCVASFPGMQKALAKYSTNPNVVFLFVNTWQNEENREKVVTDFVAEKKLNFNVLYDTKNAKDPSKFDIVSAYKVDGIPTKFIIDGDGNIRFKAIGFSGSDDGVVKEIDSMVGLLLPKETSK</sequence>
<dbReference type="Pfam" id="PF00578">
    <property type="entry name" value="AhpC-TSA"/>
    <property type="match status" value="1"/>
</dbReference>
<dbReference type="SUPFAM" id="SSF52833">
    <property type="entry name" value="Thioredoxin-like"/>
    <property type="match status" value="1"/>
</dbReference>
<dbReference type="GO" id="GO:0016491">
    <property type="term" value="F:oxidoreductase activity"/>
    <property type="evidence" value="ECO:0007669"/>
    <property type="project" value="InterPro"/>
</dbReference>
<accession>A0A9X3D9J9</accession>
<dbReference type="EMBL" id="JAPJUH010000001">
    <property type="protein sequence ID" value="MCX3263417.1"/>
    <property type="molecule type" value="Genomic_DNA"/>
</dbReference>
<dbReference type="SUPFAM" id="SSF48452">
    <property type="entry name" value="TPR-like"/>
    <property type="match status" value="1"/>
</dbReference>
<evidence type="ECO:0000256" key="1">
    <source>
        <dbReference type="ARBA" id="ARBA00023284"/>
    </source>
</evidence>
<gene>
    <name evidence="4" type="ORF">OQZ29_01580</name>
</gene>
<dbReference type="InterPro" id="IPR017937">
    <property type="entry name" value="Thioredoxin_CS"/>
</dbReference>
<dbReference type="InterPro" id="IPR011990">
    <property type="entry name" value="TPR-like_helical_dom_sf"/>
</dbReference>
<keyword evidence="5" id="KW-1185">Reference proteome</keyword>
<feature type="domain" description="Thioredoxin" evidence="3">
    <location>
        <begin position="479"/>
        <end position="630"/>
    </location>
</feature>
<proteinExistence type="predicted"/>
<dbReference type="Proteomes" id="UP001142592">
    <property type="component" value="Unassembled WGS sequence"/>
</dbReference>
<feature type="signal peptide" evidence="2">
    <location>
        <begin position="1"/>
        <end position="19"/>
    </location>
</feature>
<protein>
    <submittedName>
        <fullName evidence="4">Redoxin domain-containing protein</fullName>
    </submittedName>
</protein>
<dbReference type="InterPro" id="IPR013766">
    <property type="entry name" value="Thioredoxin_domain"/>
</dbReference>
<dbReference type="CDD" id="cd02966">
    <property type="entry name" value="TlpA_like_family"/>
    <property type="match status" value="1"/>
</dbReference>
<evidence type="ECO:0000256" key="2">
    <source>
        <dbReference type="SAM" id="SignalP"/>
    </source>
</evidence>
<feature type="chain" id="PRO_5040811156" evidence="2">
    <location>
        <begin position="20"/>
        <end position="639"/>
    </location>
</feature>
<comment type="caution">
    <text evidence="4">The sequence shown here is derived from an EMBL/GenBank/DDBJ whole genome shotgun (WGS) entry which is preliminary data.</text>
</comment>
<dbReference type="AlphaFoldDB" id="A0A9X3D9J9"/>